<evidence type="ECO:0000256" key="4">
    <source>
        <dbReference type="ARBA" id="ARBA00022605"/>
    </source>
</evidence>
<keyword evidence="5" id="KW-0479">Metal-binding</keyword>
<evidence type="ECO:0000256" key="6">
    <source>
        <dbReference type="ARBA" id="ARBA00022801"/>
    </source>
</evidence>
<dbReference type="Pfam" id="PF00702">
    <property type="entry name" value="Hydrolase"/>
    <property type="match status" value="1"/>
</dbReference>
<evidence type="ECO:0000313" key="9">
    <source>
        <dbReference type="EMBL" id="WYX99923.1"/>
    </source>
</evidence>
<dbReference type="Proteomes" id="UP001451606">
    <property type="component" value="Chromosome"/>
</dbReference>
<comment type="cofactor">
    <cofactor evidence="1">
        <name>Mg(2+)</name>
        <dbReference type="ChEBI" id="CHEBI:18420"/>
    </cofactor>
</comment>
<dbReference type="AlphaFoldDB" id="A0AAX4NF54"/>
<dbReference type="SUPFAM" id="SSF56784">
    <property type="entry name" value="HAD-like"/>
    <property type="match status" value="1"/>
</dbReference>
<keyword evidence="6" id="KW-0378">Hydrolase</keyword>
<evidence type="ECO:0000256" key="5">
    <source>
        <dbReference type="ARBA" id="ARBA00022723"/>
    </source>
</evidence>
<gene>
    <name evidence="9" type="ORF">OXIME_000469</name>
</gene>
<dbReference type="Gene3D" id="3.40.50.1000">
    <property type="entry name" value="HAD superfamily/HAD-like"/>
    <property type="match status" value="1"/>
</dbReference>
<evidence type="ECO:0000256" key="7">
    <source>
        <dbReference type="ARBA" id="ARBA00022842"/>
    </source>
</evidence>
<keyword evidence="10" id="KW-1185">Reference proteome</keyword>
<evidence type="ECO:0000256" key="2">
    <source>
        <dbReference type="ARBA" id="ARBA00005135"/>
    </source>
</evidence>
<evidence type="ECO:0000313" key="10">
    <source>
        <dbReference type="Proteomes" id="UP001451606"/>
    </source>
</evidence>
<dbReference type="KEGG" id="omr:OXIME_000469"/>
<name>A0AAX4NF54_9ARCH</name>
<dbReference type="PANTHER" id="PTHR43344">
    <property type="entry name" value="PHOSPHOSERINE PHOSPHATASE"/>
    <property type="match status" value="1"/>
</dbReference>
<reference evidence="9 10" key="1">
    <citation type="submission" date="2023-09" db="EMBL/GenBank/DDBJ databases">
        <authorList>
            <person name="Golyshina O.V."/>
            <person name="Lunev E.A."/>
            <person name="Bargiela R."/>
            <person name="Gaines M.C."/>
            <person name="Daum B."/>
            <person name="Bale N.J."/>
            <person name="Koenen M."/>
            <person name="Sinninghe Damst J.S."/>
            <person name="Yakimov M."/>
            <person name="Golyshin P.N."/>
        </authorList>
    </citation>
    <scope>NUCLEOTIDE SEQUENCE [LARGE SCALE GENOMIC DNA]</scope>
    <source>
        <strain evidence="9 10">M1</strain>
    </source>
</reference>
<dbReference type="GO" id="GO:0000287">
    <property type="term" value="F:magnesium ion binding"/>
    <property type="evidence" value="ECO:0007669"/>
    <property type="project" value="TreeGrafter"/>
</dbReference>
<evidence type="ECO:0000256" key="8">
    <source>
        <dbReference type="ARBA" id="ARBA00023299"/>
    </source>
</evidence>
<evidence type="ECO:0000256" key="1">
    <source>
        <dbReference type="ARBA" id="ARBA00001946"/>
    </source>
</evidence>
<evidence type="ECO:0000256" key="3">
    <source>
        <dbReference type="ARBA" id="ARBA00012640"/>
    </source>
</evidence>
<accession>A0AAX4NF54</accession>
<dbReference type="RefSeq" id="WP_393971882.1">
    <property type="nucleotide sequence ID" value="NZ_CP133772.1"/>
</dbReference>
<dbReference type="EMBL" id="CP133772">
    <property type="protein sequence ID" value="WYX99923.1"/>
    <property type="molecule type" value="Genomic_DNA"/>
</dbReference>
<dbReference type="GO" id="GO:0036424">
    <property type="term" value="F:L-phosphoserine phosphatase activity"/>
    <property type="evidence" value="ECO:0007669"/>
    <property type="project" value="TreeGrafter"/>
</dbReference>
<proteinExistence type="predicted"/>
<dbReference type="GO" id="GO:0006564">
    <property type="term" value="P:L-serine biosynthetic process"/>
    <property type="evidence" value="ECO:0007669"/>
    <property type="project" value="UniProtKB-KW"/>
</dbReference>
<keyword evidence="8" id="KW-0718">Serine biosynthesis</keyword>
<dbReference type="NCBIfam" id="TIGR01488">
    <property type="entry name" value="HAD-SF-IB"/>
    <property type="match status" value="1"/>
</dbReference>
<dbReference type="GO" id="GO:0005737">
    <property type="term" value="C:cytoplasm"/>
    <property type="evidence" value="ECO:0007669"/>
    <property type="project" value="TreeGrafter"/>
</dbReference>
<protein>
    <recommendedName>
        <fullName evidence="3">phosphoserine phosphatase</fullName>
        <ecNumber evidence="3">3.1.3.3</ecNumber>
    </recommendedName>
</protein>
<dbReference type="GeneID" id="95967196"/>
<dbReference type="PANTHER" id="PTHR43344:SF2">
    <property type="entry name" value="PHOSPHOSERINE PHOSPHATASE"/>
    <property type="match status" value="1"/>
</dbReference>
<comment type="pathway">
    <text evidence="2">Amino-acid biosynthesis; L-serine biosynthesis; L-serine from 3-phospho-D-glycerate: step 3/3.</text>
</comment>
<sequence>MDVKQGLLIAFDMDGVLTQYPSSWEYVHRSIGVDNSENVSQFISGKITYEQFMEMDVSLWIKKLGQVPVNRIKNILLGILLRPDLVESIQRLKKEGHRVAIISGGISLLAEEIDRMEKFHYIFANSIVADKNGFVLPSGIMNVNYRRKDMNLVYLQKLLGIGRYHTVSVGDSMDDASMFSVSGYSIAYNPIKKDLSKLASATVVSGKLMPVVELIEKYQASVEDNCR</sequence>
<organism evidence="9 10">
    <name type="scientific">Oxyplasma meridianum</name>
    <dbReference type="NCBI Taxonomy" id="3073602"/>
    <lineage>
        <taxon>Archaea</taxon>
        <taxon>Methanobacteriati</taxon>
        <taxon>Thermoplasmatota</taxon>
        <taxon>Thermoplasmata</taxon>
        <taxon>Thermoplasmatales</taxon>
        <taxon>Thermoplasmataceae</taxon>
        <taxon>Oxyplasma</taxon>
    </lineage>
</organism>
<dbReference type="EC" id="3.1.3.3" evidence="3"/>
<keyword evidence="4" id="KW-0028">Amino-acid biosynthesis</keyword>
<dbReference type="NCBIfam" id="TIGR01491">
    <property type="entry name" value="HAD-SF-IB-PSPlk"/>
    <property type="match status" value="1"/>
</dbReference>
<dbReference type="InterPro" id="IPR036412">
    <property type="entry name" value="HAD-like_sf"/>
</dbReference>
<dbReference type="InterPro" id="IPR023214">
    <property type="entry name" value="HAD_sf"/>
</dbReference>
<keyword evidence="7" id="KW-0460">Magnesium</keyword>
<dbReference type="InterPro" id="IPR006386">
    <property type="entry name" value="HAD-SF_hydro_IB_PSP-like_arc"/>
</dbReference>
<dbReference type="InterPro" id="IPR050582">
    <property type="entry name" value="HAD-like_SerB"/>
</dbReference>